<keyword evidence="4" id="KW-1185">Reference proteome</keyword>
<dbReference type="Proteomes" id="UP000033647">
    <property type="component" value="Unassembled WGS sequence"/>
</dbReference>
<reference evidence="3 4" key="1">
    <citation type="submission" date="2015-03" db="EMBL/GenBank/DDBJ databases">
        <title>RNA-seq based gene annotation and comparative genomics of four Zymoseptoria species reveal species-specific pathogenicity related genes and transposable element activity.</title>
        <authorList>
            <person name="Grandaubert J."/>
            <person name="Bhattacharyya A."/>
            <person name="Stukenbrock E.H."/>
        </authorList>
    </citation>
    <scope>NUCLEOTIDE SEQUENCE [LARGE SCALE GENOMIC DNA]</scope>
    <source>
        <strain evidence="3 4">Zb18110</strain>
    </source>
</reference>
<feature type="chain" id="PRO_5002468830" evidence="2">
    <location>
        <begin position="19"/>
        <end position="96"/>
    </location>
</feature>
<accession>A0A0F4GME2</accession>
<keyword evidence="2" id="KW-0732">Signal</keyword>
<evidence type="ECO:0000256" key="1">
    <source>
        <dbReference type="SAM" id="MobiDB-lite"/>
    </source>
</evidence>
<proteinExistence type="predicted"/>
<evidence type="ECO:0000313" key="3">
    <source>
        <dbReference type="EMBL" id="KJX98556.1"/>
    </source>
</evidence>
<organism evidence="3 4">
    <name type="scientific">Zymoseptoria brevis</name>
    <dbReference type="NCBI Taxonomy" id="1047168"/>
    <lineage>
        <taxon>Eukaryota</taxon>
        <taxon>Fungi</taxon>
        <taxon>Dikarya</taxon>
        <taxon>Ascomycota</taxon>
        <taxon>Pezizomycotina</taxon>
        <taxon>Dothideomycetes</taxon>
        <taxon>Dothideomycetidae</taxon>
        <taxon>Mycosphaerellales</taxon>
        <taxon>Mycosphaerellaceae</taxon>
        <taxon>Zymoseptoria</taxon>
    </lineage>
</organism>
<comment type="caution">
    <text evidence="3">The sequence shown here is derived from an EMBL/GenBank/DDBJ whole genome shotgun (WGS) entry which is preliminary data.</text>
</comment>
<dbReference type="EMBL" id="LAFY01000397">
    <property type="protein sequence ID" value="KJX98556.1"/>
    <property type="molecule type" value="Genomic_DNA"/>
</dbReference>
<feature type="region of interest" description="Disordered" evidence="1">
    <location>
        <begin position="17"/>
        <end position="39"/>
    </location>
</feature>
<name>A0A0F4GME2_9PEZI</name>
<sequence length="96" mass="9974">MQLTPYLLIAGTIVGAFGSPANGPPKNPGTNPDPNKKHNMYCDGGQALATANSCADAHGGPIYDSDHCCVYEKYLADFNKSCAHRGGSGKEDAKGC</sequence>
<protein>
    <submittedName>
        <fullName evidence="3">Uncharacterized protein</fullName>
    </submittedName>
</protein>
<dbReference type="AlphaFoldDB" id="A0A0F4GME2"/>
<evidence type="ECO:0000313" key="4">
    <source>
        <dbReference type="Proteomes" id="UP000033647"/>
    </source>
</evidence>
<gene>
    <name evidence="3" type="ORF">TI39_contig405g00009</name>
</gene>
<evidence type="ECO:0000256" key="2">
    <source>
        <dbReference type="SAM" id="SignalP"/>
    </source>
</evidence>
<feature type="signal peptide" evidence="2">
    <location>
        <begin position="1"/>
        <end position="18"/>
    </location>
</feature>